<evidence type="ECO:0000313" key="6">
    <source>
        <dbReference type="Proteomes" id="UP000663852"/>
    </source>
</evidence>
<evidence type="ECO:0000256" key="2">
    <source>
        <dbReference type="ARBA" id="ARBA00022737"/>
    </source>
</evidence>
<dbReference type="AlphaFoldDB" id="A0A813RCW3"/>
<dbReference type="Pfam" id="PF13202">
    <property type="entry name" value="EF-hand_5"/>
    <property type="match status" value="1"/>
</dbReference>
<dbReference type="Pfam" id="PF13499">
    <property type="entry name" value="EF-hand_7"/>
    <property type="match status" value="1"/>
</dbReference>
<evidence type="ECO:0000313" key="5">
    <source>
        <dbReference type="EMBL" id="CAF0779192.1"/>
    </source>
</evidence>
<dbReference type="SMART" id="SM00054">
    <property type="entry name" value="EFh"/>
    <property type="match status" value="3"/>
</dbReference>
<dbReference type="Proteomes" id="UP000663852">
    <property type="component" value="Unassembled WGS sequence"/>
</dbReference>
<evidence type="ECO:0000259" key="4">
    <source>
        <dbReference type="PROSITE" id="PS50222"/>
    </source>
</evidence>
<feature type="domain" description="EF-hand" evidence="4">
    <location>
        <begin position="70"/>
        <end position="105"/>
    </location>
</feature>
<dbReference type="GO" id="GO:0005509">
    <property type="term" value="F:calcium ion binding"/>
    <property type="evidence" value="ECO:0007669"/>
    <property type="project" value="InterPro"/>
</dbReference>
<dbReference type="PANTHER" id="PTHR23055:SF69">
    <property type="entry name" value="NEURONAL CALCIUM SENSOR 2"/>
    <property type="match status" value="1"/>
</dbReference>
<protein>
    <recommendedName>
        <fullName evidence="4">EF-hand domain-containing protein</fullName>
    </recommendedName>
</protein>
<dbReference type="EMBL" id="CAJNOJ010000009">
    <property type="protein sequence ID" value="CAF0779192.1"/>
    <property type="molecule type" value="Genomic_DNA"/>
</dbReference>
<feature type="domain" description="EF-hand" evidence="4">
    <location>
        <begin position="152"/>
        <end position="187"/>
    </location>
</feature>
<dbReference type="PRINTS" id="PR00450">
    <property type="entry name" value="RECOVERIN"/>
</dbReference>
<dbReference type="SUPFAM" id="SSF47473">
    <property type="entry name" value="EF-hand"/>
    <property type="match status" value="1"/>
</dbReference>
<keyword evidence="1" id="KW-0479">Metal-binding</keyword>
<dbReference type="PROSITE" id="PS00018">
    <property type="entry name" value="EF_HAND_1"/>
    <property type="match status" value="3"/>
</dbReference>
<organism evidence="5 6">
    <name type="scientific">Adineta ricciae</name>
    <name type="common">Rotifer</name>
    <dbReference type="NCBI Taxonomy" id="249248"/>
    <lineage>
        <taxon>Eukaryota</taxon>
        <taxon>Metazoa</taxon>
        <taxon>Spiralia</taxon>
        <taxon>Gnathifera</taxon>
        <taxon>Rotifera</taxon>
        <taxon>Eurotatoria</taxon>
        <taxon>Bdelloidea</taxon>
        <taxon>Adinetida</taxon>
        <taxon>Adinetidae</taxon>
        <taxon>Adineta</taxon>
    </lineage>
</organism>
<dbReference type="InterPro" id="IPR002048">
    <property type="entry name" value="EF_hand_dom"/>
</dbReference>
<dbReference type="PANTHER" id="PTHR23055">
    <property type="entry name" value="CALCIUM BINDING PROTEINS"/>
    <property type="match status" value="1"/>
</dbReference>
<dbReference type="CDD" id="cd00051">
    <property type="entry name" value="EFh"/>
    <property type="match status" value="2"/>
</dbReference>
<feature type="domain" description="EF-hand" evidence="4">
    <location>
        <begin position="106"/>
        <end position="141"/>
    </location>
</feature>
<proteinExistence type="predicted"/>
<dbReference type="InterPro" id="IPR018247">
    <property type="entry name" value="EF_Hand_1_Ca_BS"/>
</dbReference>
<dbReference type="InterPro" id="IPR028846">
    <property type="entry name" value="Recoverin"/>
</dbReference>
<evidence type="ECO:0000256" key="1">
    <source>
        <dbReference type="ARBA" id="ARBA00022723"/>
    </source>
</evidence>
<evidence type="ECO:0000256" key="3">
    <source>
        <dbReference type="ARBA" id="ARBA00022837"/>
    </source>
</evidence>
<dbReference type="Gene3D" id="1.10.238.10">
    <property type="entry name" value="EF-hand"/>
    <property type="match status" value="1"/>
</dbReference>
<keyword evidence="3" id="KW-0106">Calcium</keyword>
<keyword evidence="2" id="KW-0677">Repeat</keyword>
<name>A0A813RCW3_ADIRI</name>
<dbReference type="OrthoDB" id="191686at2759"/>
<sequence>MGCTSSKSPRSSKVYTELTIEDIVLLKEKTKLSEKEIREWHAGFLNDCPTGKLNKKQLINVYRHFYPLGNVEPFCKYVFTAVDTNRDGKIDFVEYLLQIAAISHGDLNKRLSAAFDLYDISGDGQIDRKELTMLISALYELVGENYRKGNRDPKSRANEIIARLDKNGDKKLNKEEFIAGCQNDSILRRILAPTV</sequence>
<reference evidence="5" key="1">
    <citation type="submission" date="2021-02" db="EMBL/GenBank/DDBJ databases">
        <authorList>
            <person name="Nowell W R."/>
        </authorList>
    </citation>
    <scope>NUCLEOTIDE SEQUENCE</scope>
</reference>
<gene>
    <name evidence="5" type="ORF">EDS130_LOCUS3743</name>
</gene>
<dbReference type="PROSITE" id="PS50222">
    <property type="entry name" value="EF_HAND_2"/>
    <property type="match status" value="3"/>
</dbReference>
<accession>A0A813RCW3</accession>
<comment type="caution">
    <text evidence="5">The sequence shown here is derived from an EMBL/GenBank/DDBJ whole genome shotgun (WGS) entry which is preliminary data.</text>
</comment>
<dbReference type="InterPro" id="IPR011992">
    <property type="entry name" value="EF-hand-dom_pair"/>
</dbReference>